<gene>
    <name evidence="2" type="ORF">I7V36_02600</name>
</gene>
<dbReference type="RefSeq" id="WP_198056940.1">
    <property type="nucleotide sequence ID" value="NZ_JAEDAF010000002.1"/>
</dbReference>
<dbReference type="EMBL" id="JAEDAF010000002">
    <property type="protein sequence ID" value="MBH8578972.1"/>
    <property type="molecule type" value="Genomic_DNA"/>
</dbReference>
<dbReference type="Proteomes" id="UP000651738">
    <property type="component" value="Unassembled WGS sequence"/>
</dbReference>
<name>A0ABD4KX15_9GAMM</name>
<accession>A0ABD4KX15</accession>
<evidence type="ECO:0008006" key="4">
    <source>
        <dbReference type="Google" id="ProtNLM"/>
    </source>
</evidence>
<feature type="region of interest" description="Disordered" evidence="1">
    <location>
        <begin position="186"/>
        <end position="205"/>
    </location>
</feature>
<organism evidence="2 3">
    <name type="scientific">Bisbaumannia pacifica</name>
    <dbReference type="NCBI Taxonomy" id="77098"/>
    <lineage>
        <taxon>Bacteria</taxon>
        <taxon>Pseudomonadati</taxon>
        <taxon>Pseudomonadota</taxon>
        <taxon>Gammaproteobacteria</taxon>
        <taxon>Oceanospirillales</taxon>
        <taxon>Halomonadaceae</taxon>
        <taxon>Bisbaumannia</taxon>
    </lineage>
</organism>
<sequence>MKKRSNRALTGLLVLVGVMTTLDAYSQELGGLHNGTVLGGSALSHIHGISATNMAAGSNNLQSNSGVIALGQQASTGQLISQRVHLDNRGIQSINDVVIEDRAYRQAEGWLSINQAAGLGNVQSNTFSVALGIAASDLSDASLQRVQAGREGLSGTEESNSGSSRRVEIDASTFVDARGVIQVSQSAGTGNATRNSFRMNMTLSP</sequence>
<evidence type="ECO:0000313" key="3">
    <source>
        <dbReference type="Proteomes" id="UP000651738"/>
    </source>
</evidence>
<protein>
    <recommendedName>
        <fullName evidence="4">Fap amyloid fibril minor component</fullName>
    </recommendedName>
</protein>
<proteinExistence type="predicted"/>
<dbReference type="AlphaFoldDB" id="A0ABD4KX15"/>
<reference evidence="2 3" key="1">
    <citation type="submission" date="2020-12" db="EMBL/GenBank/DDBJ databases">
        <title>Draft genome sequence of Halomonas pacifica strain CARE-V15.</title>
        <authorList>
            <person name="Vignesh N."/>
            <person name="Thabitha A."/>
            <person name="Saravanan R."/>
            <person name="Manigandan V."/>
        </authorList>
    </citation>
    <scope>NUCLEOTIDE SEQUENCE [LARGE SCALE GENOMIC DNA]</scope>
    <source>
        <strain evidence="2 3">CARE-V15</strain>
    </source>
</reference>
<evidence type="ECO:0000313" key="2">
    <source>
        <dbReference type="EMBL" id="MBH8578972.1"/>
    </source>
</evidence>
<evidence type="ECO:0000256" key="1">
    <source>
        <dbReference type="SAM" id="MobiDB-lite"/>
    </source>
</evidence>
<comment type="caution">
    <text evidence="2">The sequence shown here is derived from an EMBL/GenBank/DDBJ whole genome shotgun (WGS) entry which is preliminary data.</text>
</comment>